<evidence type="ECO:0000259" key="5">
    <source>
        <dbReference type="Pfam" id="PF01814"/>
    </source>
</evidence>
<evidence type="ECO:0000313" key="7">
    <source>
        <dbReference type="EMBL" id="MFD2872932.1"/>
    </source>
</evidence>
<evidence type="ECO:0000256" key="2">
    <source>
        <dbReference type="ARBA" id="ARBA00022490"/>
    </source>
</evidence>
<keyword evidence="2" id="KW-0963">Cytoplasm</keyword>
<sequence>MLDISAVAPVFKNAALIEKYDALKPGQSFMLANDANLTAYYHLLSNQRGLNFDWEPMEQGPEKWMIKIIKRSPESDTETIGAIVARDYRKSQALIEYDVDFSCGGNRTLSQALGGQEGAIKEILQQWKAVDQLPAEGRLNYQGWNLTLLSKYISQIHHNFVITQTAFITDMAFKVAASNSSRHPEIKNVAEIFSSVGKLFEHHVETQEKAYFPAIQTLAGAKLVGEEKDLNEEARRLNDAILTEGKDIVNKLRQIRLLTNHYTAPVYTSSACKILYKLLADYEKDALLHFHLENNILFPKVLLSGNM</sequence>
<evidence type="ECO:0000256" key="1">
    <source>
        <dbReference type="ARBA" id="ARBA00004496"/>
    </source>
</evidence>
<accession>A0ABW5YCC1</accession>
<keyword evidence="4" id="KW-0408">Iron</keyword>
<dbReference type="PANTHER" id="PTHR36438">
    <property type="entry name" value="IRON-SULFUR CLUSTER REPAIR PROTEIN YTFE"/>
    <property type="match status" value="1"/>
</dbReference>
<feature type="domain" description="DUF2249" evidence="6">
    <location>
        <begin position="2"/>
        <end position="70"/>
    </location>
</feature>
<comment type="subcellular location">
    <subcellularLocation>
        <location evidence="1">Cytoplasm</location>
    </subcellularLocation>
</comment>
<evidence type="ECO:0000259" key="6">
    <source>
        <dbReference type="Pfam" id="PF10006"/>
    </source>
</evidence>
<comment type="caution">
    <text evidence="7">The sequence shown here is derived from an EMBL/GenBank/DDBJ whole genome shotgun (WGS) entry which is preliminary data.</text>
</comment>
<evidence type="ECO:0000313" key="8">
    <source>
        <dbReference type="Proteomes" id="UP001597557"/>
    </source>
</evidence>
<dbReference type="Pfam" id="PF01814">
    <property type="entry name" value="Hemerythrin"/>
    <property type="match status" value="1"/>
</dbReference>
<dbReference type="InterPro" id="IPR019903">
    <property type="entry name" value="RIC_family"/>
</dbReference>
<name>A0ABW5YCC1_9SPHI</name>
<keyword evidence="8" id="KW-1185">Reference proteome</keyword>
<feature type="domain" description="Hemerythrin-like" evidence="5">
    <location>
        <begin position="180"/>
        <end position="301"/>
    </location>
</feature>
<evidence type="ECO:0000256" key="3">
    <source>
        <dbReference type="ARBA" id="ARBA00022723"/>
    </source>
</evidence>
<dbReference type="Pfam" id="PF04405">
    <property type="entry name" value="ScdA_N"/>
    <property type="match status" value="1"/>
</dbReference>
<dbReference type="InterPro" id="IPR018720">
    <property type="entry name" value="DUF2249"/>
</dbReference>
<reference evidence="8" key="1">
    <citation type="journal article" date="2019" name="Int. J. Syst. Evol. Microbiol.">
        <title>The Global Catalogue of Microorganisms (GCM) 10K type strain sequencing project: providing services to taxonomists for standard genome sequencing and annotation.</title>
        <authorList>
            <consortium name="The Broad Institute Genomics Platform"/>
            <consortium name="The Broad Institute Genome Sequencing Center for Infectious Disease"/>
            <person name="Wu L."/>
            <person name="Ma J."/>
        </authorList>
    </citation>
    <scope>NUCLEOTIDE SEQUENCE [LARGE SCALE GENOMIC DNA]</scope>
    <source>
        <strain evidence="8">KCTC 22437</strain>
    </source>
</reference>
<gene>
    <name evidence="7" type="ORF">ACFS5N_10670</name>
</gene>
<dbReference type="InterPro" id="IPR012312">
    <property type="entry name" value="Hemerythrin-like"/>
</dbReference>
<dbReference type="PANTHER" id="PTHR36438:SF1">
    <property type="entry name" value="IRON-SULFUR CLUSTER REPAIR PROTEIN YTFE"/>
    <property type="match status" value="1"/>
</dbReference>
<dbReference type="EMBL" id="JBHUPD010000002">
    <property type="protein sequence ID" value="MFD2872932.1"/>
    <property type="molecule type" value="Genomic_DNA"/>
</dbReference>
<organism evidence="7 8">
    <name type="scientific">Mucilaginibacter ximonensis</name>
    <dbReference type="NCBI Taxonomy" id="538021"/>
    <lineage>
        <taxon>Bacteria</taxon>
        <taxon>Pseudomonadati</taxon>
        <taxon>Bacteroidota</taxon>
        <taxon>Sphingobacteriia</taxon>
        <taxon>Sphingobacteriales</taxon>
        <taxon>Sphingobacteriaceae</taxon>
        <taxon>Mucilaginibacter</taxon>
    </lineage>
</organism>
<dbReference type="Gene3D" id="1.20.120.520">
    <property type="entry name" value="nmb1532 protein domain like"/>
    <property type="match status" value="1"/>
</dbReference>
<protein>
    <submittedName>
        <fullName evidence="7">DUF542 domain-containing protein</fullName>
    </submittedName>
</protein>
<keyword evidence="3" id="KW-0479">Metal-binding</keyword>
<dbReference type="Proteomes" id="UP001597557">
    <property type="component" value="Unassembled WGS sequence"/>
</dbReference>
<dbReference type="Pfam" id="PF10006">
    <property type="entry name" value="DUF2249"/>
    <property type="match status" value="1"/>
</dbReference>
<evidence type="ECO:0000256" key="4">
    <source>
        <dbReference type="ARBA" id="ARBA00023004"/>
    </source>
</evidence>
<dbReference type="RefSeq" id="WP_377185148.1">
    <property type="nucleotide sequence ID" value="NZ_JBHUPD010000002.1"/>
</dbReference>
<proteinExistence type="predicted"/>